<name>A0A8S1BQF6_ARCPL</name>
<evidence type="ECO:0000256" key="1">
    <source>
        <dbReference type="SAM" id="MobiDB-lite"/>
    </source>
</evidence>
<gene>
    <name evidence="2" type="ORF">APLA_LOCUS17819</name>
</gene>
<proteinExistence type="predicted"/>
<organism evidence="2 3">
    <name type="scientific">Arctia plantaginis</name>
    <name type="common">Wood tiger moth</name>
    <name type="synonym">Phalaena plantaginis</name>
    <dbReference type="NCBI Taxonomy" id="874455"/>
    <lineage>
        <taxon>Eukaryota</taxon>
        <taxon>Metazoa</taxon>
        <taxon>Ecdysozoa</taxon>
        <taxon>Arthropoda</taxon>
        <taxon>Hexapoda</taxon>
        <taxon>Insecta</taxon>
        <taxon>Pterygota</taxon>
        <taxon>Neoptera</taxon>
        <taxon>Endopterygota</taxon>
        <taxon>Lepidoptera</taxon>
        <taxon>Glossata</taxon>
        <taxon>Ditrysia</taxon>
        <taxon>Noctuoidea</taxon>
        <taxon>Erebidae</taxon>
        <taxon>Arctiinae</taxon>
        <taxon>Arctia</taxon>
    </lineage>
</organism>
<dbReference type="OrthoDB" id="8122238at2759"/>
<sequence>MEDRAFLTALYRRNIKDELKLSENDFIKSTKIVRHRKLENGRQWIGLELEAAVRKHLANTKDKLYIDRATCRFIDDIEVVRCLNCQQFDHVQKFCTIKTPTCANCAAAYETRACPDKDNQIRDLKTRPRAHSASGSKNHLTIDATHTTVPHTN</sequence>
<feature type="compositionally biased region" description="Polar residues" evidence="1">
    <location>
        <begin position="133"/>
        <end position="153"/>
    </location>
</feature>
<protein>
    <submittedName>
        <fullName evidence="2">Uncharacterized protein</fullName>
    </submittedName>
</protein>
<dbReference type="Proteomes" id="UP000494106">
    <property type="component" value="Unassembled WGS sequence"/>
</dbReference>
<feature type="region of interest" description="Disordered" evidence="1">
    <location>
        <begin position="127"/>
        <end position="153"/>
    </location>
</feature>
<dbReference type="AlphaFoldDB" id="A0A8S1BQF6"/>
<accession>A0A8S1BQF6</accession>
<evidence type="ECO:0000313" key="3">
    <source>
        <dbReference type="Proteomes" id="UP000494106"/>
    </source>
</evidence>
<dbReference type="EMBL" id="CADEBC010000858">
    <property type="protein sequence ID" value="CAB3261365.1"/>
    <property type="molecule type" value="Genomic_DNA"/>
</dbReference>
<evidence type="ECO:0000313" key="2">
    <source>
        <dbReference type="EMBL" id="CAB3261365.1"/>
    </source>
</evidence>
<comment type="caution">
    <text evidence="2">The sequence shown here is derived from an EMBL/GenBank/DDBJ whole genome shotgun (WGS) entry which is preliminary data.</text>
</comment>
<reference evidence="2 3" key="1">
    <citation type="submission" date="2020-04" db="EMBL/GenBank/DDBJ databases">
        <authorList>
            <person name="Wallbank WR R."/>
            <person name="Pardo Diaz C."/>
            <person name="Kozak K."/>
            <person name="Martin S."/>
            <person name="Jiggins C."/>
            <person name="Moest M."/>
            <person name="Warren A I."/>
            <person name="Byers J.R.P. K."/>
            <person name="Montejo-Kovacevich G."/>
            <person name="Yen C E."/>
        </authorList>
    </citation>
    <scope>NUCLEOTIDE SEQUENCE [LARGE SCALE GENOMIC DNA]</scope>
</reference>
<keyword evidence="3" id="KW-1185">Reference proteome</keyword>